<dbReference type="EMBL" id="LR796193">
    <property type="protein sequence ID" value="CAB4126268.1"/>
    <property type="molecule type" value="Genomic_DNA"/>
</dbReference>
<proteinExistence type="predicted"/>
<gene>
    <name evidence="1" type="ORF">UFOVP70_12</name>
</gene>
<organism evidence="1">
    <name type="scientific">uncultured Caudovirales phage</name>
    <dbReference type="NCBI Taxonomy" id="2100421"/>
    <lineage>
        <taxon>Viruses</taxon>
        <taxon>Duplodnaviria</taxon>
        <taxon>Heunggongvirae</taxon>
        <taxon>Uroviricota</taxon>
        <taxon>Caudoviricetes</taxon>
        <taxon>Peduoviridae</taxon>
        <taxon>Maltschvirus</taxon>
        <taxon>Maltschvirus maltsch</taxon>
    </lineage>
</organism>
<sequence>MRKKSKYKPKGVRLDNLTWVTAGLKRVGTLDDVGVSLKLKNHEALEAVLKGCATRDHVDVLISALNMAEALYYVNDKLGSDWDGEIKDAQDAIYHMARRGIRLGSFVFKASEMAVVKLAMSVHDEQLDNCTVRELEHSIDYVVSRIRTKQARAIATAA</sequence>
<protein>
    <submittedName>
        <fullName evidence="1">Uncharacterized protein</fullName>
    </submittedName>
</protein>
<evidence type="ECO:0000313" key="1">
    <source>
        <dbReference type="EMBL" id="CAB4126268.1"/>
    </source>
</evidence>
<name>A0A6J5KUX7_9CAUD</name>
<accession>A0A6J5KUX7</accession>
<reference evidence="1" key="1">
    <citation type="submission" date="2020-04" db="EMBL/GenBank/DDBJ databases">
        <authorList>
            <person name="Chiriac C."/>
            <person name="Salcher M."/>
            <person name="Ghai R."/>
            <person name="Kavagutti S V."/>
        </authorList>
    </citation>
    <scope>NUCLEOTIDE SEQUENCE</scope>
</reference>